<keyword evidence="1" id="KW-0805">Transcription regulation</keyword>
<dbReference type="InterPro" id="IPR010982">
    <property type="entry name" value="Lambda_DNA-bd_dom_sf"/>
</dbReference>
<evidence type="ECO:0000313" key="5">
    <source>
        <dbReference type="EMBL" id="TCO58249.1"/>
    </source>
</evidence>
<reference evidence="5 6" key="1">
    <citation type="submission" date="2019-03" db="EMBL/GenBank/DDBJ databases">
        <title>Genomic Encyclopedia of Type Strains, Phase IV (KMG-IV): sequencing the most valuable type-strain genomes for metagenomic binning, comparative biology and taxonomic classification.</title>
        <authorList>
            <person name="Goeker M."/>
        </authorList>
    </citation>
    <scope>NUCLEOTIDE SEQUENCE [LARGE SCALE GENOMIC DNA]</scope>
    <source>
        <strain evidence="5 6">DSM 45934</strain>
    </source>
</reference>
<keyword evidence="3" id="KW-0804">Transcription</keyword>
<dbReference type="Gene3D" id="3.40.50.2300">
    <property type="match status" value="2"/>
</dbReference>
<dbReference type="SUPFAM" id="SSF53822">
    <property type="entry name" value="Periplasmic binding protein-like I"/>
    <property type="match status" value="1"/>
</dbReference>
<dbReference type="InterPro" id="IPR028082">
    <property type="entry name" value="Peripla_BP_I"/>
</dbReference>
<dbReference type="InterPro" id="IPR000843">
    <property type="entry name" value="HTH_LacI"/>
</dbReference>
<dbReference type="PROSITE" id="PS00356">
    <property type="entry name" value="HTH_LACI_1"/>
    <property type="match status" value="1"/>
</dbReference>
<dbReference type="PROSITE" id="PS50932">
    <property type="entry name" value="HTH_LACI_2"/>
    <property type="match status" value="1"/>
</dbReference>
<dbReference type="SUPFAM" id="SSF47413">
    <property type="entry name" value="lambda repressor-like DNA-binding domains"/>
    <property type="match status" value="1"/>
</dbReference>
<accession>A0A4R2JNI4</accession>
<organism evidence="5 6">
    <name type="scientific">Actinocrispum wychmicini</name>
    <dbReference type="NCBI Taxonomy" id="1213861"/>
    <lineage>
        <taxon>Bacteria</taxon>
        <taxon>Bacillati</taxon>
        <taxon>Actinomycetota</taxon>
        <taxon>Actinomycetes</taxon>
        <taxon>Pseudonocardiales</taxon>
        <taxon>Pseudonocardiaceae</taxon>
        <taxon>Actinocrispum</taxon>
    </lineage>
</organism>
<dbReference type="PANTHER" id="PTHR30146:SF155">
    <property type="entry name" value="ALANINE RACEMASE"/>
    <property type="match status" value="1"/>
</dbReference>
<comment type="caution">
    <text evidence="5">The sequence shown here is derived from an EMBL/GenBank/DDBJ whole genome shotgun (WGS) entry which is preliminary data.</text>
</comment>
<gene>
    <name evidence="5" type="ORF">EV192_105314</name>
</gene>
<dbReference type="CDD" id="cd06267">
    <property type="entry name" value="PBP1_LacI_sugar_binding-like"/>
    <property type="match status" value="1"/>
</dbReference>
<dbReference type="RefSeq" id="WP_165960560.1">
    <property type="nucleotide sequence ID" value="NZ_SLWS01000005.1"/>
</dbReference>
<dbReference type="Pfam" id="PF00356">
    <property type="entry name" value="LacI"/>
    <property type="match status" value="1"/>
</dbReference>
<keyword evidence="6" id="KW-1185">Reference proteome</keyword>
<evidence type="ECO:0000313" key="6">
    <source>
        <dbReference type="Proteomes" id="UP000295680"/>
    </source>
</evidence>
<evidence type="ECO:0000256" key="1">
    <source>
        <dbReference type="ARBA" id="ARBA00023015"/>
    </source>
</evidence>
<evidence type="ECO:0000256" key="3">
    <source>
        <dbReference type="ARBA" id="ARBA00023163"/>
    </source>
</evidence>
<name>A0A4R2JNI4_9PSEU</name>
<proteinExistence type="predicted"/>
<dbReference type="SMART" id="SM00354">
    <property type="entry name" value="HTH_LACI"/>
    <property type="match status" value="1"/>
</dbReference>
<feature type="domain" description="HTH lacI-type" evidence="4">
    <location>
        <begin position="4"/>
        <end position="58"/>
    </location>
</feature>
<dbReference type="PANTHER" id="PTHR30146">
    <property type="entry name" value="LACI-RELATED TRANSCRIPTIONAL REPRESSOR"/>
    <property type="match status" value="1"/>
</dbReference>
<dbReference type="GO" id="GO:0003700">
    <property type="term" value="F:DNA-binding transcription factor activity"/>
    <property type="evidence" value="ECO:0007669"/>
    <property type="project" value="TreeGrafter"/>
</dbReference>
<dbReference type="Gene3D" id="1.10.260.40">
    <property type="entry name" value="lambda repressor-like DNA-binding domains"/>
    <property type="match status" value="1"/>
</dbReference>
<dbReference type="EMBL" id="SLWS01000005">
    <property type="protein sequence ID" value="TCO58249.1"/>
    <property type="molecule type" value="Genomic_DNA"/>
</dbReference>
<dbReference type="AlphaFoldDB" id="A0A4R2JNI4"/>
<dbReference type="GO" id="GO:0000976">
    <property type="term" value="F:transcription cis-regulatory region binding"/>
    <property type="evidence" value="ECO:0007669"/>
    <property type="project" value="TreeGrafter"/>
</dbReference>
<sequence>MKRPTIGDIARRAGVSKAAVSYALNGRPGVSEETRERVSRIAHALGWRANTAALALSAERAGVVGLVVAGPAPWAMVEGIERELAVDGVALQVAIVRDTEAEAETYRDWWAARRVDGVLVIDPRSDDPRIPLLRKLNVPAVLVGAHAPDMSAVVDDPVTECRRAVEHLIERGHRKLGHVAGRAELCRNAHRREALWQVSQELLGVVPVATGGDLQATRALLARPDRPSALIYDEETAAATTVAHASVLNLRIPTELAVVAWGDSAVCQLVHPGVTAIRHDDGAAGTFAARLLLNHLKTGIPEQRLVGPGELVIRGTT</sequence>
<keyword evidence="2 5" id="KW-0238">DNA-binding</keyword>
<dbReference type="Proteomes" id="UP000295680">
    <property type="component" value="Unassembled WGS sequence"/>
</dbReference>
<dbReference type="InterPro" id="IPR046335">
    <property type="entry name" value="LacI/GalR-like_sensor"/>
</dbReference>
<evidence type="ECO:0000259" key="4">
    <source>
        <dbReference type="PROSITE" id="PS50932"/>
    </source>
</evidence>
<dbReference type="CDD" id="cd01392">
    <property type="entry name" value="HTH_LacI"/>
    <property type="match status" value="1"/>
</dbReference>
<protein>
    <submittedName>
        <fullName evidence="5">DNA-binding LacI/PurR family transcriptional regulator</fullName>
    </submittedName>
</protein>
<dbReference type="Pfam" id="PF13377">
    <property type="entry name" value="Peripla_BP_3"/>
    <property type="match status" value="1"/>
</dbReference>
<evidence type="ECO:0000256" key="2">
    <source>
        <dbReference type="ARBA" id="ARBA00023125"/>
    </source>
</evidence>